<organism evidence="2 3">
    <name type="scientific">Pseudaeromonas sharmana</name>
    <dbReference type="NCBI Taxonomy" id="328412"/>
    <lineage>
        <taxon>Bacteria</taxon>
        <taxon>Pseudomonadati</taxon>
        <taxon>Pseudomonadota</taxon>
        <taxon>Gammaproteobacteria</taxon>
        <taxon>Aeromonadales</taxon>
        <taxon>Aeromonadaceae</taxon>
        <taxon>Pseudaeromonas</taxon>
    </lineage>
</organism>
<feature type="domain" description="AsmA" evidence="1">
    <location>
        <begin position="3"/>
        <end position="222"/>
    </location>
</feature>
<dbReference type="RefSeq" id="WP_377152594.1">
    <property type="nucleotide sequence ID" value="NZ_JBHSAF010000014.1"/>
</dbReference>
<dbReference type="PANTHER" id="PTHR30441">
    <property type="entry name" value="DUF748 DOMAIN-CONTAINING PROTEIN"/>
    <property type="match status" value="1"/>
</dbReference>
<evidence type="ECO:0000313" key="3">
    <source>
        <dbReference type="Proteomes" id="UP001595692"/>
    </source>
</evidence>
<sequence>MKKILLLLGALLLLMVSGLGIFMASIDFSALQNRLIEQVRAQTGRELSVKGPVSWRWYPSLGLQVNDLTLGNAPGFDPTPMLQVAQADVGLGLMALLSGRLELEQIRLMAPRILLQRRADGKTNLDDLLFTSQTTQVPDAQTGAAPASTAPQITSWSVAGIDVQGGELTIVRPDGPPLRLTRLDFHTTEISEPLHSAVTMKAQLDVGAQQIQLETSADVSRQQDRFLFNNWQLATILQLDAVPVPVRNIKAAGRLELDIQQHKVLLDTLTATMGPLALTGKLDVQWAPVLRIDSSFQTPLLDVAWLAPPSPTGSKASRNDKAISNQEPDLRGLPELFWHHRWQIGEIKHEAMQLTGVSWESSLEKQLFTLQRLEIDKVFGGRMSISGQSDFATYPLVWRLKPDLHRLQIQPLMLMALGKAPLSGLASASGELSGLGVLPTSLRRHTQGTLWVTVDDGAMQGINLAAMLRDAKAKLKGKTQPHTVKRTDFSALRLDMMLTPGLARFSKIKMASPLFRISGQGLTQLERETLDIDLDVAVVATSKGQGGAELADLYNLTIPVQIIGTWSQPDYRVQLGSLLKLDNIKQLPGKVGKGLESGIGKLFH</sequence>
<keyword evidence="3" id="KW-1185">Reference proteome</keyword>
<name>A0ABV8CPS5_9GAMM</name>
<reference evidence="3" key="1">
    <citation type="journal article" date="2019" name="Int. J. Syst. Evol. Microbiol.">
        <title>The Global Catalogue of Microorganisms (GCM) 10K type strain sequencing project: providing services to taxonomists for standard genome sequencing and annotation.</title>
        <authorList>
            <consortium name="The Broad Institute Genomics Platform"/>
            <consortium name="The Broad Institute Genome Sequencing Center for Infectious Disease"/>
            <person name="Wu L."/>
            <person name="Ma J."/>
        </authorList>
    </citation>
    <scope>NUCLEOTIDE SEQUENCE [LARGE SCALE GENOMIC DNA]</scope>
    <source>
        <strain evidence="3">CCUG 54939</strain>
    </source>
</reference>
<evidence type="ECO:0000313" key="2">
    <source>
        <dbReference type="EMBL" id="MFC3914084.1"/>
    </source>
</evidence>
<accession>A0ABV8CPS5</accession>
<proteinExistence type="predicted"/>
<dbReference type="Proteomes" id="UP001595692">
    <property type="component" value="Unassembled WGS sequence"/>
</dbReference>
<dbReference type="InterPro" id="IPR052894">
    <property type="entry name" value="AsmA-related"/>
</dbReference>
<dbReference type="EMBL" id="JBHSAF010000014">
    <property type="protein sequence ID" value="MFC3914084.1"/>
    <property type="molecule type" value="Genomic_DNA"/>
</dbReference>
<dbReference type="InterPro" id="IPR007844">
    <property type="entry name" value="AsmA"/>
</dbReference>
<feature type="domain" description="AsmA" evidence="1">
    <location>
        <begin position="342"/>
        <end position="505"/>
    </location>
</feature>
<gene>
    <name evidence="2" type="ORF">ACFOSS_11470</name>
</gene>
<evidence type="ECO:0000259" key="1">
    <source>
        <dbReference type="Pfam" id="PF05170"/>
    </source>
</evidence>
<protein>
    <submittedName>
        <fullName evidence="2">AsmA family protein</fullName>
    </submittedName>
</protein>
<comment type="caution">
    <text evidence="2">The sequence shown here is derived from an EMBL/GenBank/DDBJ whole genome shotgun (WGS) entry which is preliminary data.</text>
</comment>
<dbReference type="PANTHER" id="PTHR30441:SF4">
    <property type="entry name" value="PROTEIN ASMA"/>
    <property type="match status" value="1"/>
</dbReference>
<dbReference type="Pfam" id="PF05170">
    <property type="entry name" value="AsmA"/>
    <property type="match status" value="2"/>
</dbReference>